<keyword evidence="3" id="KW-1185">Reference proteome</keyword>
<keyword evidence="1" id="KW-1133">Transmembrane helix</keyword>
<dbReference type="Proteomes" id="UP000781958">
    <property type="component" value="Unassembled WGS sequence"/>
</dbReference>
<sequence length="38" mass="4069">MDEVYPTPEEVFHEVAVTLATALTLALIVTLVLDALGL</sequence>
<feature type="transmembrane region" description="Helical" evidence="1">
    <location>
        <begin position="15"/>
        <end position="36"/>
    </location>
</feature>
<organism evidence="2 3">
    <name type="scientific">Azospirillum rugosum</name>
    <dbReference type="NCBI Taxonomy" id="416170"/>
    <lineage>
        <taxon>Bacteria</taxon>
        <taxon>Pseudomonadati</taxon>
        <taxon>Pseudomonadota</taxon>
        <taxon>Alphaproteobacteria</taxon>
        <taxon>Rhodospirillales</taxon>
        <taxon>Azospirillaceae</taxon>
        <taxon>Azospirillum</taxon>
    </lineage>
</organism>
<reference evidence="2 3" key="1">
    <citation type="submission" date="2021-03" db="EMBL/GenBank/DDBJ databases">
        <title>Genomic Encyclopedia of Type Strains, Phase III (KMG-III): the genomes of soil and plant-associated and newly described type strains.</title>
        <authorList>
            <person name="Whitman W."/>
        </authorList>
    </citation>
    <scope>NUCLEOTIDE SEQUENCE [LARGE SCALE GENOMIC DNA]</scope>
    <source>
        <strain evidence="2 3">IMMIB AFH-6</strain>
    </source>
</reference>
<name>A0ABS4SL72_9PROT</name>
<proteinExistence type="predicted"/>
<evidence type="ECO:0000313" key="2">
    <source>
        <dbReference type="EMBL" id="MBP2292969.1"/>
    </source>
</evidence>
<keyword evidence="1" id="KW-0812">Transmembrane</keyword>
<evidence type="ECO:0000256" key="1">
    <source>
        <dbReference type="SAM" id="Phobius"/>
    </source>
</evidence>
<protein>
    <submittedName>
        <fullName evidence="2">Uncharacterized protein</fullName>
    </submittedName>
</protein>
<accession>A0ABS4SL72</accession>
<comment type="caution">
    <text evidence="2">The sequence shown here is derived from an EMBL/GenBank/DDBJ whole genome shotgun (WGS) entry which is preliminary data.</text>
</comment>
<dbReference type="EMBL" id="JAGINP010000009">
    <property type="protein sequence ID" value="MBP2292969.1"/>
    <property type="molecule type" value="Genomic_DNA"/>
</dbReference>
<keyword evidence="1" id="KW-0472">Membrane</keyword>
<evidence type="ECO:0000313" key="3">
    <source>
        <dbReference type="Proteomes" id="UP000781958"/>
    </source>
</evidence>
<gene>
    <name evidence="2" type="ORF">J2851_002751</name>
</gene>